<evidence type="ECO:0000313" key="1">
    <source>
        <dbReference type="EMBL" id="KSU48834.1"/>
    </source>
</evidence>
<dbReference type="Gene3D" id="3.40.50.300">
    <property type="entry name" value="P-loop containing nucleotide triphosphate hydrolases"/>
    <property type="match status" value="1"/>
</dbReference>
<evidence type="ECO:0000313" key="2">
    <source>
        <dbReference type="Proteomes" id="UP000053797"/>
    </source>
</evidence>
<comment type="caution">
    <text evidence="1">The sequence shown here is derived from an EMBL/GenBank/DDBJ whole genome shotgun (WGS) entry which is preliminary data.</text>
</comment>
<dbReference type="RefSeq" id="WP_058265526.1">
    <property type="nucleotide sequence ID" value="NZ_FMYN01000003.1"/>
</dbReference>
<dbReference type="InterPro" id="IPR027417">
    <property type="entry name" value="P-loop_NTPase"/>
</dbReference>
<protein>
    <recommendedName>
        <fullName evidence="3">NadR/Ttd14 AAA domain-containing protein</fullName>
    </recommendedName>
</protein>
<dbReference type="SUPFAM" id="SSF52540">
    <property type="entry name" value="P-loop containing nucleoside triphosphate hydrolases"/>
    <property type="match status" value="1"/>
</dbReference>
<dbReference type="EMBL" id="LNQL01000003">
    <property type="protein sequence ID" value="KSU48834.1"/>
    <property type="molecule type" value="Genomic_DNA"/>
</dbReference>
<dbReference type="AlphaFoldDB" id="A0A0V8GF64"/>
<name>A0A0V8GF64_9BACL</name>
<reference evidence="1 2" key="1">
    <citation type="journal article" date="2015" name="Int. J. Syst. Evol. Microbiol.">
        <title>Exiguobacterium enclense sp. nov., isolated from sediment.</title>
        <authorList>
            <person name="Dastager S.G."/>
            <person name="Mawlankar R."/>
            <person name="Sonalkar V.V."/>
            <person name="Thorat M.N."/>
            <person name="Mual P."/>
            <person name="Verma A."/>
            <person name="Krishnamurthi S."/>
            <person name="Tang S.K."/>
            <person name="Li W.J."/>
        </authorList>
    </citation>
    <scope>NUCLEOTIDE SEQUENCE [LARGE SCALE GENOMIC DNA]</scope>
    <source>
        <strain evidence="1 2">NIO-1109</strain>
    </source>
</reference>
<sequence>MSTKIYLIEGLPGSGKTTTAEALTRLLQEQQINTRIHIEGDLNHPADYESVAYLTMNEWIDFQSKYASLDVLRFTEVFNDDVLVSYRQWQSEMDIPEAALAFLQARDIYELPFELHQSLIFKKWEEFVAQALTTDTTYVFECCFLQNPLTMGLIKYDLPEATLRAYIERIATIIAPLQPVLVYVDQKDVEKSFRKALNERPTEWADGFVSYYTEQAYGVNRSLSGVEGTITILQARQVLERQSLEMLPFRVEVFGNEDFSVEARQVWLKQLIQSTVRSTSLSES</sequence>
<dbReference type="OrthoDB" id="8211253at2"/>
<organism evidence="1 2">
    <name type="scientific">Exiguobacterium indicum</name>
    <dbReference type="NCBI Taxonomy" id="296995"/>
    <lineage>
        <taxon>Bacteria</taxon>
        <taxon>Bacillati</taxon>
        <taxon>Bacillota</taxon>
        <taxon>Bacilli</taxon>
        <taxon>Bacillales</taxon>
        <taxon>Bacillales Family XII. Incertae Sedis</taxon>
        <taxon>Exiguobacterium</taxon>
    </lineage>
</organism>
<accession>A0A0V8GF64</accession>
<gene>
    <name evidence="1" type="ORF">AS033_10930</name>
</gene>
<evidence type="ECO:0008006" key="3">
    <source>
        <dbReference type="Google" id="ProtNLM"/>
    </source>
</evidence>
<proteinExistence type="predicted"/>
<dbReference type="Proteomes" id="UP000053797">
    <property type="component" value="Unassembled WGS sequence"/>
</dbReference>